<sequence length="229" mass="25931">MIPEQWRRRAQFVSCLVAPRGCHFDSGDQKEEEIPGRASQKDDEQARSVTRHLMDPFNDSGAWMRRAQFVSVLLCSEDARFDPVVTTEYERWWGSTSHIFHGGYVCPSFWLVETSSAFRNQSHPDLDHAIEEIDGTDLSANSPHLSLTRRFSEHISLNPRKVDVDPIVDSPKKPKWATENIDAIPSDHLGLRCSYSFTKSMFEDSGNRHGKSPSQQSEGERDHASLGTG</sequence>
<feature type="region of interest" description="Disordered" evidence="1">
    <location>
        <begin position="26"/>
        <end position="46"/>
    </location>
</feature>
<accession>A0A7C8IFC9</accession>
<dbReference type="OrthoDB" id="243127at2759"/>
<dbReference type="AlphaFoldDB" id="A0A7C8IFC9"/>
<dbReference type="Proteomes" id="UP000481861">
    <property type="component" value="Unassembled WGS sequence"/>
</dbReference>
<proteinExistence type="predicted"/>
<comment type="caution">
    <text evidence="2">The sequence shown here is derived from an EMBL/GenBank/DDBJ whole genome shotgun (WGS) entry which is preliminary data.</text>
</comment>
<organism evidence="2 3">
    <name type="scientific">Massariosphaeria phaeospora</name>
    <dbReference type="NCBI Taxonomy" id="100035"/>
    <lineage>
        <taxon>Eukaryota</taxon>
        <taxon>Fungi</taxon>
        <taxon>Dikarya</taxon>
        <taxon>Ascomycota</taxon>
        <taxon>Pezizomycotina</taxon>
        <taxon>Dothideomycetes</taxon>
        <taxon>Pleosporomycetidae</taxon>
        <taxon>Pleosporales</taxon>
        <taxon>Pleosporales incertae sedis</taxon>
        <taxon>Massariosphaeria</taxon>
    </lineage>
</organism>
<protein>
    <recommendedName>
        <fullName evidence="4">Endonuclease/exonuclease/phosphatase</fullName>
    </recommendedName>
</protein>
<name>A0A7C8IFC9_9PLEO</name>
<keyword evidence="3" id="KW-1185">Reference proteome</keyword>
<feature type="compositionally biased region" description="Basic and acidic residues" evidence="1">
    <location>
        <begin position="218"/>
        <end position="229"/>
    </location>
</feature>
<evidence type="ECO:0000313" key="3">
    <source>
        <dbReference type="Proteomes" id="UP000481861"/>
    </source>
</evidence>
<feature type="region of interest" description="Disordered" evidence="1">
    <location>
        <begin position="202"/>
        <end position="229"/>
    </location>
</feature>
<reference evidence="2 3" key="1">
    <citation type="submission" date="2020-01" db="EMBL/GenBank/DDBJ databases">
        <authorList>
            <consortium name="DOE Joint Genome Institute"/>
            <person name="Haridas S."/>
            <person name="Albert R."/>
            <person name="Binder M."/>
            <person name="Bloem J."/>
            <person name="Labutti K."/>
            <person name="Salamov A."/>
            <person name="Andreopoulos B."/>
            <person name="Baker S.E."/>
            <person name="Barry K."/>
            <person name="Bills G."/>
            <person name="Bluhm B.H."/>
            <person name="Cannon C."/>
            <person name="Castanera R."/>
            <person name="Culley D.E."/>
            <person name="Daum C."/>
            <person name="Ezra D."/>
            <person name="Gonzalez J.B."/>
            <person name="Henrissat B."/>
            <person name="Kuo A."/>
            <person name="Liang C."/>
            <person name="Lipzen A."/>
            <person name="Lutzoni F."/>
            <person name="Magnuson J."/>
            <person name="Mondo S."/>
            <person name="Nolan M."/>
            <person name="Ohm R."/>
            <person name="Pangilinan J."/>
            <person name="Park H.-J.H."/>
            <person name="Ramirez L."/>
            <person name="Alfaro M."/>
            <person name="Sun H."/>
            <person name="Tritt A."/>
            <person name="Yoshinaga Y."/>
            <person name="Zwiers L.-H.L."/>
            <person name="Turgeon B.G."/>
            <person name="Goodwin S.B."/>
            <person name="Spatafora J.W."/>
            <person name="Crous P.W."/>
            <person name="Grigoriev I.V."/>
        </authorList>
    </citation>
    <scope>NUCLEOTIDE SEQUENCE [LARGE SCALE GENOMIC DNA]</scope>
    <source>
        <strain evidence="2 3">CBS 611.86</strain>
    </source>
</reference>
<evidence type="ECO:0000313" key="2">
    <source>
        <dbReference type="EMBL" id="KAF2872750.1"/>
    </source>
</evidence>
<evidence type="ECO:0000256" key="1">
    <source>
        <dbReference type="SAM" id="MobiDB-lite"/>
    </source>
</evidence>
<evidence type="ECO:0008006" key="4">
    <source>
        <dbReference type="Google" id="ProtNLM"/>
    </source>
</evidence>
<dbReference type="EMBL" id="JAADJZ010000009">
    <property type="protein sequence ID" value="KAF2872750.1"/>
    <property type="molecule type" value="Genomic_DNA"/>
</dbReference>
<gene>
    <name evidence="2" type="ORF">BDV95DRAFT_570540</name>
</gene>